<dbReference type="OrthoDB" id="10058284at2759"/>
<proteinExistence type="predicted"/>
<evidence type="ECO:0000313" key="2">
    <source>
        <dbReference type="Proteomes" id="UP000324800"/>
    </source>
</evidence>
<organism evidence="1 2">
    <name type="scientific">Streblomastix strix</name>
    <dbReference type="NCBI Taxonomy" id="222440"/>
    <lineage>
        <taxon>Eukaryota</taxon>
        <taxon>Metamonada</taxon>
        <taxon>Preaxostyla</taxon>
        <taxon>Oxymonadida</taxon>
        <taxon>Streblomastigidae</taxon>
        <taxon>Streblomastix</taxon>
    </lineage>
</organism>
<accession>A0A5J4TTT6</accession>
<protein>
    <submittedName>
        <fullName evidence="1">Uncharacterized protein</fullName>
    </submittedName>
</protein>
<gene>
    <name evidence="1" type="ORF">EZS28_043531</name>
</gene>
<sequence>NTVTMYCLNQGKGSITIASLVDKVFKLAEQYSWTIKASHIPDLSNTIPDSISRLSRCGDYAIKREVLQRTLTELVIQFSIEILRHTRTDNTRGIVVSLKTSFLSSEMDSSQNGPKKFYYYIHQSFNY</sequence>
<comment type="caution">
    <text evidence="1">The sequence shown here is derived from an EMBL/GenBank/DDBJ whole genome shotgun (WGS) entry which is preliminary data.</text>
</comment>
<dbReference type="EMBL" id="SNRW01026241">
    <property type="protein sequence ID" value="KAA6360941.1"/>
    <property type="molecule type" value="Genomic_DNA"/>
</dbReference>
<dbReference type="AlphaFoldDB" id="A0A5J4TTT6"/>
<feature type="non-terminal residue" evidence="1">
    <location>
        <position position="1"/>
    </location>
</feature>
<name>A0A5J4TTT6_9EUKA</name>
<reference evidence="1 2" key="1">
    <citation type="submission" date="2019-03" db="EMBL/GenBank/DDBJ databases">
        <title>Single cell metagenomics reveals metabolic interactions within the superorganism composed of flagellate Streblomastix strix and complex community of Bacteroidetes bacteria on its surface.</title>
        <authorList>
            <person name="Treitli S.C."/>
            <person name="Kolisko M."/>
            <person name="Husnik F."/>
            <person name="Keeling P."/>
            <person name="Hampl V."/>
        </authorList>
    </citation>
    <scope>NUCLEOTIDE SEQUENCE [LARGE SCALE GENOMIC DNA]</scope>
    <source>
        <strain evidence="1">ST1C</strain>
    </source>
</reference>
<dbReference type="Proteomes" id="UP000324800">
    <property type="component" value="Unassembled WGS sequence"/>
</dbReference>
<evidence type="ECO:0000313" key="1">
    <source>
        <dbReference type="EMBL" id="KAA6360941.1"/>
    </source>
</evidence>